<keyword evidence="5" id="KW-0227">DNA damage</keyword>
<dbReference type="InterPro" id="IPR043519">
    <property type="entry name" value="NT_sf"/>
</dbReference>
<dbReference type="SUPFAM" id="SSF81301">
    <property type="entry name" value="Nucleotidyltransferase"/>
    <property type="match status" value="1"/>
</dbReference>
<dbReference type="Gene3D" id="3.30.460.10">
    <property type="entry name" value="Beta Polymerase, domain 2"/>
    <property type="match status" value="1"/>
</dbReference>
<evidence type="ECO:0000256" key="3">
    <source>
        <dbReference type="ARBA" id="ARBA00022695"/>
    </source>
</evidence>
<dbReference type="InterPro" id="IPR002054">
    <property type="entry name" value="DNA-dir_DNA_pol_X"/>
</dbReference>
<keyword evidence="4" id="KW-0235">DNA replication</keyword>
<evidence type="ECO:0000256" key="1">
    <source>
        <dbReference type="ARBA" id="ARBA00022634"/>
    </source>
</evidence>
<dbReference type="InterPro" id="IPR018944">
    <property type="entry name" value="DNA_pol_lambd_fingers_domain"/>
</dbReference>
<keyword evidence="1" id="KW-0237">DNA synthesis</keyword>
<dbReference type="Pfam" id="PF14792">
    <property type="entry name" value="DNA_pol_B_palm"/>
    <property type="match status" value="1"/>
</dbReference>
<dbReference type="EC" id="2.7.7.7" evidence="5"/>
<feature type="domain" description="DNA-directed DNA polymerase X" evidence="6">
    <location>
        <begin position="1"/>
        <end position="263"/>
    </location>
</feature>
<keyword evidence="5" id="KW-0539">Nucleus</keyword>
<dbReference type="GO" id="GO:0046872">
    <property type="term" value="F:metal ion binding"/>
    <property type="evidence" value="ECO:0007669"/>
    <property type="project" value="UniProtKB-UniRule"/>
</dbReference>
<comment type="subcellular location">
    <subcellularLocation>
        <location evidence="5">Nucleus</location>
    </subcellularLocation>
</comment>
<keyword evidence="5" id="KW-0234">DNA repair</keyword>
<keyword evidence="3 5" id="KW-0548">Nucleotidyltransferase</keyword>
<evidence type="ECO:0000313" key="8">
    <source>
        <dbReference type="Proteomes" id="UP000321518"/>
    </source>
</evidence>
<evidence type="ECO:0000313" key="7">
    <source>
        <dbReference type="EMBL" id="GEM12645.1"/>
    </source>
</evidence>
<dbReference type="SMART" id="SM00483">
    <property type="entry name" value="POLXc"/>
    <property type="match status" value="1"/>
</dbReference>
<comment type="function">
    <text evidence="5">DNA polymerase that functions in several pathways of DNA repair. Involved in base excision repair (BER) responsible for repair of lesions that give rise to abasic (AP) sites in DNA. Also contributes to DNA double-strand break repair by non-homologous end joining and homologous recombination. Has both template-dependent and template-independent (terminal transferase) DNA polymerase activities. Has also a 5'-deoxyribose-5-phosphate lyase (dRP lyase) activity.</text>
</comment>
<dbReference type="Gene3D" id="3.30.210.10">
    <property type="entry name" value="DNA polymerase, thumb domain"/>
    <property type="match status" value="1"/>
</dbReference>
<dbReference type="InterPro" id="IPR002008">
    <property type="entry name" value="DNA_pol_X_beta-like"/>
</dbReference>
<name>A0A511KRT9_RHOTO</name>
<dbReference type="AlphaFoldDB" id="A0A511KRT9"/>
<organism evidence="7 8">
    <name type="scientific">Rhodotorula toruloides</name>
    <name type="common">Yeast</name>
    <name type="synonym">Rhodosporidium toruloides</name>
    <dbReference type="NCBI Taxonomy" id="5286"/>
    <lineage>
        <taxon>Eukaryota</taxon>
        <taxon>Fungi</taxon>
        <taxon>Dikarya</taxon>
        <taxon>Basidiomycota</taxon>
        <taxon>Pucciniomycotina</taxon>
        <taxon>Microbotryomycetes</taxon>
        <taxon>Sporidiobolales</taxon>
        <taxon>Sporidiobolaceae</taxon>
        <taxon>Rhodotorula</taxon>
    </lineage>
</organism>
<dbReference type="Pfam" id="PF14791">
    <property type="entry name" value="DNA_pol_B_thumb"/>
    <property type="match status" value="1"/>
</dbReference>
<dbReference type="InterPro" id="IPR029398">
    <property type="entry name" value="PolB_thumb"/>
</dbReference>
<keyword evidence="2 5" id="KW-0808">Transferase</keyword>
<evidence type="ECO:0000256" key="2">
    <source>
        <dbReference type="ARBA" id="ARBA00022679"/>
    </source>
</evidence>
<dbReference type="SUPFAM" id="SSF81585">
    <property type="entry name" value="PsbU/PolX domain-like"/>
    <property type="match status" value="1"/>
</dbReference>
<evidence type="ECO:0000259" key="6">
    <source>
        <dbReference type="SMART" id="SM00483"/>
    </source>
</evidence>
<evidence type="ECO:0000256" key="5">
    <source>
        <dbReference type="RuleBase" id="RU366014"/>
    </source>
</evidence>
<dbReference type="InterPro" id="IPR037160">
    <property type="entry name" value="DNA_Pol_thumb_sf"/>
</dbReference>
<accession>A0A511KRT9</accession>
<dbReference type="OrthoDB" id="205514at2759"/>
<comment type="catalytic activity">
    <reaction evidence="5">
        <text>DNA(n) + a 2'-deoxyribonucleoside 5'-triphosphate = DNA(n+1) + diphosphate</text>
        <dbReference type="Rhea" id="RHEA:22508"/>
        <dbReference type="Rhea" id="RHEA-COMP:17339"/>
        <dbReference type="Rhea" id="RHEA-COMP:17340"/>
        <dbReference type="ChEBI" id="CHEBI:33019"/>
        <dbReference type="ChEBI" id="CHEBI:61560"/>
        <dbReference type="ChEBI" id="CHEBI:173112"/>
        <dbReference type="EC" id="2.7.7.7"/>
    </reaction>
</comment>
<dbReference type="Gene3D" id="1.10.150.20">
    <property type="entry name" value="5' to 3' exonuclease, C-terminal subdomain"/>
    <property type="match status" value="1"/>
</dbReference>
<dbReference type="GO" id="GO:0006303">
    <property type="term" value="P:double-strand break repair via nonhomologous end joining"/>
    <property type="evidence" value="ECO:0007669"/>
    <property type="project" value="TreeGrafter"/>
</dbReference>
<dbReference type="Proteomes" id="UP000321518">
    <property type="component" value="Unassembled WGS sequence"/>
</dbReference>
<dbReference type="EMBL" id="BJWK01000023">
    <property type="protein sequence ID" value="GEM12645.1"/>
    <property type="molecule type" value="Genomic_DNA"/>
</dbReference>
<dbReference type="InterPro" id="IPR022312">
    <property type="entry name" value="DNA_pol_X"/>
</dbReference>
<reference evidence="7 8" key="1">
    <citation type="submission" date="2019-07" db="EMBL/GenBank/DDBJ databases">
        <title>Rhodotorula toruloides NBRC10032 genome sequencing.</title>
        <authorList>
            <person name="Shida Y."/>
            <person name="Takaku H."/>
            <person name="Ogasawara W."/>
            <person name="Mori K."/>
        </authorList>
    </citation>
    <scope>NUCLEOTIDE SEQUENCE [LARGE SCALE GENOMIC DNA]</scope>
    <source>
        <strain evidence="7 8">NBRC10032</strain>
    </source>
</reference>
<dbReference type="GO" id="GO:0005634">
    <property type="term" value="C:nucleus"/>
    <property type="evidence" value="ECO:0007669"/>
    <property type="project" value="UniProtKB-SubCell"/>
</dbReference>
<dbReference type="GO" id="GO:0003887">
    <property type="term" value="F:DNA-directed DNA polymerase activity"/>
    <property type="evidence" value="ECO:0007669"/>
    <property type="project" value="UniProtKB-UniRule"/>
</dbReference>
<dbReference type="PRINTS" id="PR00869">
    <property type="entry name" value="DNAPOLX"/>
</dbReference>
<proteinExistence type="inferred from homology"/>
<evidence type="ECO:0000256" key="4">
    <source>
        <dbReference type="ARBA" id="ARBA00022705"/>
    </source>
</evidence>
<keyword evidence="5" id="KW-0239">DNA-directed DNA polymerase</keyword>
<dbReference type="PRINTS" id="PR00870">
    <property type="entry name" value="DNAPOLXBETA"/>
</dbReference>
<dbReference type="Pfam" id="PF10391">
    <property type="entry name" value="DNA_pol_lambd_f"/>
    <property type="match status" value="1"/>
</dbReference>
<dbReference type="PANTHER" id="PTHR11276">
    <property type="entry name" value="DNA POLYMERASE TYPE-X FAMILY MEMBER"/>
    <property type="match status" value="1"/>
</dbReference>
<comment type="similarity">
    <text evidence="5">Belongs to the DNA polymerase type-X family.</text>
</comment>
<comment type="caution">
    <text evidence="7">The sequence shown here is derived from an EMBL/GenBank/DDBJ whole genome shotgun (WGS) entry which is preliminary data.</text>
</comment>
<protein>
    <recommendedName>
        <fullName evidence="5">DNA polymerase</fullName>
        <ecNumber evidence="5">2.7.7.7</ecNumber>
    </recommendedName>
</protein>
<dbReference type="InterPro" id="IPR028207">
    <property type="entry name" value="DNA_pol_B_palm_palm"/>
</dbReference>
<dbReference type="PANTHER" id="PTHR11276:SF28">
    <property type="entry name" value="DNA POLYMERASE LAMBDA"/>
    <property type="match status" value="1"/>
</dbReference>
<dbReference type="GO" id="GO:0003677">
    <property type="term" value="F:DNA binding"/>
    <property type="evidence" value="ECO:0007669"/>
    <property type="project" value="UniProtKB-UniRule"/>
</dbReference>
<gene>
    <name evidence="7" type="ORF">Rt10032_c23g6662</name>
</gene>
<sequence>MTEREKTVKLFCGIYGVGHAKAADLYDKGARSVEMIRRDPARFGAELLHIGLKYYEDLLERIPRDEVTELYGHAKRIAYKIDPKLQVWCMGSYRRGAETCGDIDLIITRDPSDGKTHEGAVQKLWKGLEAEKMVRHELTVPEDWRSLDALVHGLIRLPKPGAKMRRIDVLGVPFEEMPAAMIYFTGNDYFNRSIRLKARRHGYRLNQRGLYKDASYNLLQSFRVARDRKGLTLTEGVPVPGIKHERDIFRILKVPYCGPEQRIP</sequence>